<accession>A0A9D9DHD7</accession>
<organism evidence="7 8">
    <name type="scientific">Candidatus Onthovivens merdipullorum</name>
    <dbReference type="NCBI Taxonomy" id="2840889"/>
    <lineage>
        <taxon>Bacteria</taxon>
        <taxon>Bacillati</taxon>
        <taxon>Bacillota</taxon>
        <taxon>Bacilli</taxon>
        <taxon>Bacillales</taxon>
        <taxon>Candidatus Onthovivens</taxon>
    </lineage>
</organism>
<dbReference type="Gene3D" id="2.40.50.140">
    <property type="entry name" value="Nucleic acid-binding proteins"/>
    <property type="match status" value="1"/>
</dbReference>
<dbReference type="GO" id="GO:0048476">
    <property type="term" value="C:Holliday junction resolvase complex"/>
    <property type="evidence" value="ECO:0007669"/>
    <property type="project" value="UniProtKB-UniRule"/>
</dbReference>
<dbReference type="GO" id="GO:0006281">
    <property type="term" value="P:DNA repair"/>
    <property type="evidence" value="ECO:0007669"/>
    <property type="project" value="UniProtKB-UniRule"/>
</dbReference>
<dbReference type="GO" id="GO:0005737">
    <property type="term" value="C:cytoplasm"/>
    <property type="evidence" value="ECO:0007669"/>
    <property type="project" value="UniProtKB-SubCell"/>
</dbReference>
<evidence type="ECO:0000313" key="7">
    <source>
        <dbReference type="EMBL" id="MBO8427196.1"/>
    </source>
</evidence>
<dbReference type="Proteomes" id="UP000823613">
    <property type="component" value="Unassembled WGS sequence"/>
</dbReference>
<dbReference type="GO" id="GO:0009378">
    <property type="term" value="F:four-way junction helicase activity"/>
    <property type="evidence" value="ECO:0007669"/>
    <property type="project" value="InterPro"/>
</dbReference>
<comment type="subunit">
    <text evidence="6">Homotetramer. Forms an RuvA(8)-RuvB(12)-Holliday junction (HJ) complex. HJ DNA is sandwiched between 2 RuvA tetramers; dsDNA enters through RuvA and exits via RuvB. An RuvB hexamer assembles on each DNA strand where it exits the tetramer. Each RuvB hexamer is contacted by two RuvA subunits (via domain III) on 2 adjacent RuvB subunits; this complex drives branch migration. In the full resolvosome a probable DNA-RuvA(4)-RuvB(12)-RuvC(2) complex forms which resolves the HJ.</text>
</comment>
<dbReference type="GO" id="GO:0000400">
    <property type="term" value="F:four-way junction DNA binding"/>
    <property type="evidence" value="ECO:0007669"/>
    <property type="project" value="UniProtKB-UniRule"/>
</dbReference>
<evidence type="ECO:0000256" key="6">
    <source>
        <dbReference type="HAMAP-Rule" id="MF_00031"/>
    </source>
</evidence>
<protein>
    <recommendedName>
        <fullName evidence="6">Holliday junction branch migration complex subunit RuvA</fullName>
    </recommendedName>
</protein>
<comment type="caution">
    <text evidence="6">Lacks conserved residue(s) required for the propagation of feature annotation.</text>
</comment>
<evidence type="ECO:0000256" key="3">
    <source>
        <dbReference type="ARBA" id="ARBA00023125"/>
    </source>
</evidence>
<reference evidence="7" key="2">
    <citation type="journal article" date="2021" name="PeerJ">
        <title>Extensive microbial diversity within the chicken gut microbiome revealed by metagenomics and culture.</title>
        <authorList>
            <person name="Gilroy R."/>
            <person name="Ravi A."/>
            <person name="Getino M."/>
            <person name="Pursley I."/>
            <person name="Horton D.L."/>
            <person name="Alikhan N.F."/>
            <person name="Baker D."/>
            <person name="Gharbi K."/>
            <person name="Hall N."/>
            <person name="Watson M."/>
            <person name="Adriaenssens E.M."/>
            <person name="Foster-Nyarko E."/>
            <person name="Jarju S."/>
            <person name="Secka A."/>
            <person name="Antonio M."/>
            <person name="Oren A."/>
            <person name="Chaudhuri R.R."/>
            <person name="La Ragione R."/>
            <person name="Hildebrand F."/>
            <person name="Pallen M.J."/>
        </authorList>
    </citation>
    <scope>NUCLEOTIDE SEQUENCE</scope>
    <source>
        <strain evidence="7">11159</strain>
    </source>
</reference>
<dbReference type="AlphaFoldDB" id="A0A9D9DHD7"/>
<evidence type="ECO:0000256" key="5">
    <source>
        <dbReference type="ARBA" id="ARBA00023204"/>
    </source>
</evidence>
<dbReference type="GO" id="GO:0005524">
    <property type="term" value="F:ATP binding"/>
    <property type="evidence" value="ECO:0007669"/>
    <property type="project" value="InterPro"/>
</dbReference>
<keyword evidence="4 6" id="KW-0233">DNA recombination</keyword>
<dbReference type="Pfam" id="PF14520">
    <property type="entry name" value="HHH_5"/>
    <property type="match status" value="1"/>
</dbReference>
<dbReference type="Gene3D" id="1.10.150.20">
    <property type="entry name" value="5' to 3' exonuclease, C-terminal subdomain"/>
    <property type="match status" value="1"/>
</dbReference>
<dbReference type="InterPro" id="IPR012340">
    <property type="entry name" value="NA-bd_OB-fold"/>
</dbReference>
<dbReference type="NCBIfam" id="TIGR00084">
    <property type="entry name" value="ruvA"/>
    <property type="match status" value="1"/>
</dbReference>
<comment type="function">
    <text evidence="6">The RuvA-RuvB-RuvC complex processes Holliday junction (HJ) DNA during genetic recombination and DNA repair, while the RuvA-RuvB complex plays an important role in the rescue of blocked DNA replication forks via replication fork reversal (RFR). RuvA specifically binds to HJ cruciform DNA, conferring on it an open structure. The RuvB hexamer acts as an ATP-dependent pump, pulling dsDNA into and through the RuvAB complex. HJ branch migration allows RuvC to scan DNA until it finds its consensus sequence, where it cleaves and resolves the cruciform DNA.</text>
</comment>
<comment type="caution">
    <text evidence="7">The sequence shown here is derived from an EMBL/GenBank/DDBJ whole genome shotgun (WGS) entry which is preliminary data.</text>
</comment>
<dbReference type="HAMAP" id="MF_00031">
    <property type="entry name" value="DNA_HJ_migration_RuvA"/>
    <property type="match status" value="1"/>
</dbReference>
<feature type="region of interest" description="Domain III" evidence="6">
    <location>
        <begin position="138"/>
        <end position="186"/>
    </location>
</feature>
<comment type="similarity">
    <text evidence="6">Belongs to the RuvA family.</text>
</comment>
<keyword evidence="1 6" id="KW-0963">Cytoplasm</keyword>
<name>A0A9D9DHD7_9BACL</name>
<sequence>MFHSIEGTILNKTNELIILKLLNLGFEIEIFSLSRDNLEVDKNIKLYVYDTLTQDNNFVFYGFKDYDDYRLFKLLIKINGIGCKGALNILNECSAKNIVDFINENKINELSKFTHIGIKKAQAIYYSLKNKVQDFESSSSNYLEAYEFLTKLGYSELIVKKGLAKIDLTKDLQSIVKEFIKNKNNE</sequence>
<gene>
    <name evidence="6" type="primary">ruvA</name>
    <name evidence="7" type="ORF">IAC58_01390</name>
</gene>
<keyword evidence="3 6" id="KW-0238">DNA-binding</keyword>
<dbReference type="GO" id="GO:0006310">
    <property type="term" value="P:DNA recombination"/>
    <property type="evidence" value="ECO:0007669"/>
    <property type="project" value="UniProtKB-UniRule"/>
</dbReference>
<dbReference type="InterPro" id="IPR000085">
    <property type="entry name" value="RuvA"/>
</dbReference>
<dbReference type="SUPFAM" id="SSF47781">
    <property type="entry name" value="RuvA domain 2-like"/>
    <property type="match status" value="1"/>
</dbReference>
<evidence type="ECO:0000313" key="8">
    <source>
        <dbReference type="Proteomes" id="UP000823613"/>
    </source>
</evidence>
<comment type="subcellular location">
    <subcellularLocation>
        <location evidence="6">Cytoplasm</location>
    </subcellularLocation>
</comment>
<evidence type="ECO:0000256" key="2">
    <source>
        <dbReference type="ARBA" id="ARBA00022763"/>
    </source>
</evidence>
<evidence type="ECO:0000256" key="1">
    <source>
        <dbReference type="ARBA" id="ARBA00022490"/>
    </source>
</evidence>
<keyword evidence="2 6" id="KW-0227">DNA damage</keyword>
<evidence type="ECO:0000256" key="4">
    <source>
        <dbReference type="ARBA" id="ARBA00023172"/>
    </source>
</evidence>
<comment type="domain">
    <text evidence="6">Has three domains with a flexible linker between the domains II and III and assumes an 'L' shape. Domain III is highly mobile and contacts RuvB.</text>
</comment>
<keyword evidence="5 6" id="KW-0234">DNA repair</keyword>
<feature type="region of interest" description="Domain I" evidence="6">
    <location>
        <begin position="1"/>
        <end position="64"/>
    </location>
</feature>
<dbReference type="EMBL" id="JADIMY010000027">
    <property type="protein sequence ID" value="MBO8427196.1"/>
    <property type="molecule type" value="Genomic_DNA"/>
</dbReference>
<dbReference type="InterPro" id="IPR010994">
    <property type="entry name" value="RuvA_2-like"/>
</dbReference>
<proteinExistence type="inferred from homology"/>
<reference evidence="7" key="1">
    <citation type="submission" date="2020-10" db="EMBL/GenBank/DDBJ databases">
        <authorList>
            <person name="Gilroy R."/>
        </authorList>
    </citation>
    <scope>NUCLEOTIDE SEQUENCE</scope>
    <source>
        <strain evidence="7">11159</strain>
    </source>
</reference>